<dbReference type="Proteomes" id="UP000319769">
    <property type="component" value="Unassembled WGS sequence"/>
</dbReference>
<reference evidence="3" key="1">
    <citation type="submission" date="2019-09" db="EMBL/GenBank/DDBJ databases">
        <authorList>
            <person name="Teo W.F.A."/>
            <person name="Duangmal K."/>
        </authorList>
    </citation>
    <scope>NUCLEOTIDE SEQUENCE [LARGE SCALE GENOMIC DNA]</scope>
    <source>
        <strain evidence="3">K81G1</strain>
    </source>
</reference>
<evidence type="ECO:0000256" key="1">
    <source>
        <dbReference type="SAM" id="MobiDB-lite"/>
    </source>
</evidence>
<dbReference type="InterPro" id="IPR041698">
    <property type="entry name" value="Methyltransf_25"/>
</dbReference>
<keyword evidence="4" id="KW-1185">Reference proteome</keyword>
<sequence>MVRRPRPARPPPRVPAAATRLGTHRAGHGRSTGGAVSFSPDWLALREQADATARSTELLAPLGDFLDGATELTVRDLGCGTGSMGRWLSGRLPAPQRWILHDHDPALLAQARLNLSARGPVLAVETREGDLTGLRAEDLTGTSLVTASALLDLLTAEEVNRLAAACVHAGSPALLTLSVAGRVEMTPAEPLDTAFTAAFNAHQRRGLLLGPDAPAVTAAAFRALGASVHSAPSPWRLGPRNAALTAEWLRGWVAAACEQDPGLTRHADAYLRRRSQDGVEIVVHHEDLLALPGAAS</sequence>
<evidence type="ECO:0000259" key="2">
    <source>
        <dbReference type="Pfam" id="PF13649"/>
    </source>
</evidence>
<dbReference type="Pfam" id="PF13649">
    <property type="entry name" value="Methyltransf_25"/>
    <property type="match status" value="1"/>
</dbReference>
<dbReference type="SUPFAM" id="SSF53335">
    <property type="entry name" value="S-adenosyl-L-methionine-dependent methyltransferases"/>
    <property type="match status" value="1"/>
</dbReference>
<dbReference type="InterPro" id="IPR029063">
    <property type="entry name" value="SAM-dependent_MTases_sf"/>
</dbReference>
<organism evidence="3 4">
    <name type="scientific">Amycolatopsis acidicola</name>
    <dbReference type="NCBI Taxonomy" id="2596893"/>
    <lineage>
        <taxon>Bacteria</taxon>
        <taxon>Bacillati</taxon>
        <taxon>Actinomycetota</taxon>
        <taxon>Actinomycetes</taxon>
        <taxon>Pseudonocardiales</taxon>
        <taxon>Pseudonocardiaceae</taxon>
        <taxon>Amycolatopsis</taxon>
    </lineage>
</organism>
<dbReference type="GO" id="GO:0008168">
    <property type="term" value="F:methyltransferase activity"/>
    <property type="evidence" value="ECO:0007669"/>
    <property type="project" value="UniProtKB-KW"/>
</dbReference>
<dbReference type="Gene3D" id="3.40.50.150">
    <property type="entry name" value="Vaccinia Virus protein VP39"/>
    <property type="match status" value="1"/>
</dbReference>
<accession>A0A5N0UQD8</accession>
<keyword evidence="3" id="KW-0808">Transferase</keyword>
<dbReference type="EMBL" id="VMNW02000112">
    <property type="protein sequence ID" value="KAA9150798.1"/>
    <property type="molecule type" value="Genomic_DNA"/>
</dbReference>
<proteinExistence type="predicted"/>
<feature type="region of interest" description="Disordered" evidence="1">
    <location>
        <begin position="1"/>
        <end position="35"/>
    </location>
</feature>
<feature type="domain" description="Methyltransferase" evidence="2">
    <location>
        <begin position="75"/>
        <end position="167"/>
    </location>
</feature>
<keyword evidence="3" id="KW-0489">Methyltransferase</keyword>
<dbReference type="AlphaFoldDB" id="A0A5N0UQD8"/>
<evidence type="ECO:0000313" key="3">
    <source>
        <dbReference type="EMBL" id="KAA9150798.1"/>
    </source>
</evidence>
<dbReference type="GO" id="GO:0032259">
    <property type="term" value="P:methylation"/>
    <property type="evidence" value="ECO:0007669"/>
    <property type="project" value="UniProtKB-KW"/>
</dbReference>
<protein>
    <submittedName>
        <fullName evidence="3">Class I SAM-dependent methyltransferase</fullName>
    </submittedName>
</protein>
<dbReference type="OrthoDB" id="7273451at2"/>
<evidence type="ECO:0000313" key="4">
    <source>
        <dbReference type="Proteomes" id="UP000319769"/>
    </source>
</evidence>
<comment type="caution">
    <text evidence="3">The sequence shown here is derived from an EMBL/GenBank/DDBJ whole genome shotgun (WGS) entry which is preliminary data.</text>
</comment>
<gene>
    <name evidence="3" type="ORF">FPZ12_040505</name>
</gene>
<name>A0A5N0UQD8_9PSEU</name>